<feature type="transmembrane region" description="Helical" evidence="1">
    <location>
        <begin position="24"/>
        <end position="42"/>
    </location>
</feature>
<dbReference type="PANTHER" id="PTHR38636:SF1">
    <property type="entry name" value="CHLORIDE CHANNEL PROTEIN CLC-D"/>
    <property type="match status" value="1"/>
</dbReference>
<organism evidence="2 3">
    <name type="scientific">Apatococcus lobatus</name>
    <dbReference type="NCBI Taxonomy" id="904363"/>
    <lineage>
        <taxon>Eukaryota</taxon>
        <taxon>Viridiplantae</taxon>
        <taxon>Chlorophyta</taxon>
        <taxon>core chlorophytes</taxon>
        <taxon>Trebouxiophyceae</taxon>
        <taxon>Chlorellales</taxon>
        <taxon>Chlorellaceae</taxon>
        <taxon>Apatococcus</taxon>
    </lineage>
</organism>
<keyword evidence="1" id="KW-0812">Transmembrane</keyword>
<keyword evidence="1" id="KW-0472">Membrane</keyword>
<feature type="transmembrane region" description="Helical" evidence="1">
    <location>
        <begin position="63"/>
        <end position="84"/>
    </location>
</feature>
<name>A0AAW1R3H7_9CHLO</name>
<comment type="caution">
    <text evidence="2">The sequence shown here is derived from an EMBL/GenBank/DDBJ whole genome shotgun (WGS) entry which is preliminary data.</text>
</comment>
<reference evidence="2 3" key="1">
    <citation type="journal article" date="2024" name="Nat. Commun.">
        <title>Phylogenomics reveals the evolutionary origins of lichenization in chlorophyte algae.</title>
        <authorList>
            <person name="Puginier C."/>
            <person name="Libourel C."/>
            <person name="Otte J."/>
            <person name="Skaloud P."/>
            <person name="Haon M."/>
            <person name="Grisel S."/>
            <person name="Petersen M."/>
            <person name="Berrin J.G."/>
            <person name="Delaux P.M."/>
            <person name="Dal Grande F."/>
            <person name="Keller J."/>
        </authorList>
    </citation>
    <scope>NUCLEOTIDE SEQUENCE [LARGE SCALE GENOMIC DNA]</scope>
    <source>
        <strain evidence="2 3">SAG 2145</strain>
    </source>
</reference>
<keyword evidence="3" id="KW-1185">Reference proteome</keyword>
<dbReference type="EMBL" id="JALJOS010000016">
    <property type="protein sequence ID" value="KAK9828348.1"/>
    <property type="molecule type" value="Genomic_DNA"/>
</dbReference>
<feature type="transmembrane region" description="Helical" evidence="1">
    <location>
        <begin position="111"/>
        <end position="128"/>
    </location>
</feature>
<dbReference type="Proteomes" id="UP001438707">
    <property type="component" value="Unassembled WGS sequence"/>
</dbReference>
<evidence type="ECO:0000256" key="1">
    <source>
        <dbReference type="SAM" id="Phobius"/>
    </source>
</evidence>
<protein>
    <submittedName>
        <fullName evidence="2">Uncharacterized protein</fullName>
    </submittedName>
</protein>
<feature type="transmembrane region" description="Helical" evidence="1">
    <location>
        <begin position="135"/>
        <end position="156"/>
    </location>
</feature>
<dbReference type="Pfam" id="PF08560">
    <property type="entry name" value="DUF1757"/>
    <property type="match status" value="1"/>
</dbReference>
<dbReference type="PANTHER" id="PTHR38636">
    <property type="entry name" value="PROTEIN CBG20488"/>
    <property type="match status" value="1"/>
</dbReference>
<dbReference type="InterPro" id="IPR013869">
    <property type="entry name" value="DUF1757"/>
</dbReference>
<accession>A0AAW1R3H7</accession>
<evidence type="ECO:0000313" key="2">
    <source>
        <dbReference type="EMBL" id="KAK9828348.1"/>
    </source>
</evidence>
<dbReference type="AlphaFoldDB" id="A0AAW1R3H7"/>
<sequence>MAETEGPKCPQATAELLTHICQKGFQAGSLVGLGIVLPAVALRRRSSGASLVTKEFQTTGAKVLTYSAAIGLMTTGAMGLGMIYGRPLETEGIEDRAYRLRYNEGQLRTDLFGQVGTFAGALGGVLALQGMRNIALAACGGGAAGTALGILAHVATSKPSEGPNKMIKELS</sequence>
<keyword evidence="1" id="KW-1133">Transmembrane helix</keyword>
<proteinExistence type="predicted"/>
<gene>
    <name evidence="2" type="ORF">WJX74_010232</name>
</gene>
<evidence type="ECO:0000313" key="3">
    <source>
        <dbReference type="Proteomes" id="UP001438707"/>
    </source>
</evidence>